<evidence type="ECO:0000256" key="4">
    <source>
        <dbReference type="ARBA" id="ARBA00023242"/>
    </source>
</evidence>
<dbReference type="GO" id="GO:0120231">
    <property type="term" value="C:DNA recombinase auxiliary factor complex"/>
    <property type="evidence" value="ECO:0007669"/>
    <property type="project" value="TreeGrafter"/>
</dbReference>
<evidence type="ECO:0000256" key="3">
    <source>
        <dbReference type="ARBA" id="ARBA00023172"/>
    </source>
</evidence>
<evidence type="ECO:0000259" key="6">
    <source>
        <dbReference type="Pfam" id="PF07106"/>
    </source>
</evidence>
<dbReference type="InterPro" id="IPR036388">
    <property type="entry name" value="WH-like_DNA-bd_sf"/>
</dbReference>
<dbReference type="GO" id="GO:0000709">
    <property type="term" value="P:meiotic joint molecule formation"/>
    <property type="evidence" value="ECO:0007669"/>
    <property type="project" value="TreeGrafter"/>
</dbReference>
<name>A0A0C3MKW8_9AGAM</name>
<feature type="domain" description="Homologous-pairing protein 2 winged helix" evidence="6">
    <location>
        <begin position="16"/>
        <end position="94"/>
    </location>
</feature>
<reference evidence="8" key="2">
    <citation type="submission" date="2015-01" db="EMBL/GenBank/DDBJ databases">
        <title>Evolutionary Origins and Diversification of the Mycorrhizal Mutualists.</title>
        <authorList>
            <consortium name="DOE Joint Genome Institute"/>
            <consortium name="Mycorrhizal Genomics Consortium"/>
            <person name="Kohler A."/>
            <person name="Kuo A."/>
            <person name="Nagy L.G."/>
            <person name="Floudas D."/>
            <person name="Copeland A."/>
            <person name="Barry K.W."/>
            <person name="Cichocki N."/>
            <person name="Veneault-Fourrey C."/>
            <person name="LaButti K."/>
            <person name="Lindquist E.A."/>
            <person name="Lipzen A."/>
            <person name="Lundell T."/>
            <person name="Morin E."/>
            <person name="Murat C."/>
            <person name="Riley R."/>
            <person name="Ohm R."/>
            <person name="Sun H."/>
            <person name="Tunlid A."/>
            <person name="Henrissat B."/>
            <person name="Grigoriev I.V."/>
            <person name="Hibbett D.S."/>
            <person name="Martin F."/>
        </authorList>
    </citation>
    <scope>NUCLEOTIDE SEQUENCE [LARGE SCALE GENOMIC DNA]</scope>
    <source>
        <strain evidence="8">MUT 4182</strain>
    </source>
</reference>
<gene>
    <name evidence="7" type="ORF">M407DRAFT_16877</name>
</gene>
<dbReference type="AlphaFoldDB" id="A0A0C3MKW8"/>
<evidence type="ECO:0000256" key="1">
    <source>
        <dbReference type="ARBA" id="ARBA00004123"/>
    </source>
</evidence>
<accession>A0A0C3MKW8</accession>
<keyword evidence="5" id="KW-0469">Meiosis</keyword>
<dbReference type="PANTHER" id="PTHR15938">
    <property type="entry name" value="TBP-1 INTERACTING PROTEIN"/>
    <property type="match status" value="1"/>
</dbReference>
<dbReference type="Gene3D" id="1.10.10.10">
    <property type="entry name" value="Winged helix-like DNA-binding domain superfamily/Winged helix DNA-binding domain"/>
    <property type="match status" value="1"/>
</dbReference>
<dbReference type="Proteomes" id="UP000054248">
    <property type="component" value="Unassembled WGS sequence"/>
</dbReference>
<protein>
    <recommendedName>
        <fullName evidence="6">Homologous-pairing protein 2 winged helix domain-containing protein</fullName>
    </recommendedName>
</protein>
<dbReference type="STRING" id="1051891.A0A0C3MKW8"/>
<reference evidence="7 8" key="1">
    <citation type="submission" date="2014-04" db="EMBL/GenBank/DDBJ databases">
        <authorList>
            <consortium name="DOE Joint Genome Institute"/>
            <person name="Kuo A."/>
            <person name="Girlanda M."/>
            <person name="Perotto S."/>
            <person name="Kohler A."/>
            <person name="Nagy L.G."/>
            <person name="Floudas D."/>
            <person name="Copeland A."/>
            <person name="Barry K.W."/>
            <person name="Cichocki N."/>
            <person name="Veneault-Fourrey C."/>
            <person name="LaButti K."/>
            <person name="Lindquist E.A."/>
            <person name="Lipzen A."/>
            <person name="Lundell T."/>
            <person name="Morin E."/>
            <person name="Murat C."/>
            <person name="Sun H."/>
            <person name="Tunlid A."/>
            <person name="Henrissat B."/>
            <person name="Grigoriev I.V."/>
            <person name="Hibbett D.S."/>
            <person name="Martin F."/>
            <person name="Nordberg H.P."/>
            <person name="Cantor M.N."/>
            <person name="Hua S.X."/>
        </authorList>
    </citation>
    <scope>NUCLEOTIDE SEQUENCE [LARGE SCALE GENOMIC DNA]</scope>
    <source>
        <strain evidence="7 8">MUT 4182</strain>
    </source>
</reference>
<dbReference type="GO" id="GO:0007129">
    <property type="term" value="P:homologous chromosome pairing at meiosis"/>
    <property type="evidence" value="ECO:0007669"/>
    <property type="project" value="TreeGrafter"/>
</dbReference>
<keyword evidence="4" id="KW-0539">Nucleus</keyword>
<dbReference type="GO" id="GO:0010774">
    <property type="term" value="P:meiotic strand invasion involved in reciprocal meiotic recombination"/>
    <property type="evidence" value="ECO:0007669"/>
    <property type="project" value="TreeGrafter"/>
</dbReference>
<dbReference type="InterPro" id="IPR010776">
    <property type="entry name" value="Hop2_WH_dom"/>
</dbReference>
<dbReference type="GO" id="GO:0000794">
    <property type="term" value="C:condensed nuclear chromosome"/>
    <property type="evidence" value="ECO:0007669"/>
    <property type="project" value="TreeGrafter"/>
</dbReference>
<dbReference type="HOGENOM" id="CLU_063266_3_1_1"/>
<sequence length="253" mass="28230">MAPKKEDKVVQLKGKEAEDRILQYMKECNRPYGAGIVAILHVLGESNWHPAADVSANIRNVVSKPATQKILATLAERGAITQKVYGKTCYYVANQSECEEMSPVQLDALETRCNIFSDKIKEVAAHQRILNADLARIRSTPDDTQLGSDIVAMQAEVEQLEAALTPLRVGSALLSDEQVRELDREWLRWRSEWVDRKKVFSVAWGTATDSLSASESAELVEELGQFEACTLALLHLLTKALDGVFGRHRARLR</sequence>
<comment type="subcellular location">
    <subcellularLocation>
        <location evidence="1">Nucleus</location>
    </subcellularLocation>
</comment>
<dbReference type="OrthoDB" id="272266at2759"/>
<evidence type="ECO:0000313" key="7">
    <source>
        <dbReference type="EMBL" id="KIO34347.1"/>
    </source>
</evidence>
<evidence type="ECO:0000313" key="8">
    <source>
        <dbReference type="Proteomes" id="UP000054248"/>
    </source>
</evidence>
<organism evidence="7 8">
    <name type="scientific">Tulasnella calospora MUT 4182</name>
    <dbReference type="NCBI Taxonomy" id="1051891"/>
    <lineage>
        <taxon>Eukaryota</taxon>
        <taxon>Fungi</taxon>
        <taxon>Dikarya</taxon>
        <taxon>Basidiomycota</taxon>
        <taxon>Agaricomycotina</taxon>
        <taxon>Agaricomycetes</taxon>
        <taxon>Cantharellales</taxon>
        <taxon>Tulasnellaceae</taxon>
        <taxon>Tulasnella</taxon>
    </lineage>
</organism>
<comment type="similarity">
    <text evidence="2">Belongs to the HOP2 family.</text>
</comment>
<dbReference type="GO" id="GO:0003690">
    <property type="term" value="F:double-stranded DNA binding"/>
    <property type="evidence" value="ECO:0007669"/>
    <property type="project" value="TreeGrafter"/>
</dbReference>
<dbReference type="GO" id="GO:0120230">
    <property type="term" value="F:recombinase activator activity"/>
    <property type="evidence" value="ECO:0007669"/>
    <property type="project" value="TreeGrafter"/>
</dbReference>
<dbReference type="Pfam" id="PF07106">
    <property type="entry name" value="WHD_TBPIP"/>
    <property type="match status" value="1"/>
</dbReference>
<keyword evidence="3" id="KW-0233">DNA recombination</keyword>
<proteinExistence type="inferred from homology"/>
<evidence type="ECO:0000256" key="5">
    <source>
        <dbReference type="ARBA" id="ARBA00023254"/>
    </source>
</evidence>
<dbReference type="EMBL" id="KN822943">
    <property type="protein sequence ID" value="KIO34347.1"/>
    <property type="molecule type" value="Genomic_DNA"/>
</dbReference>
<evidence type="ECO:0000256" key="2">
    <source>
        <dbReference type="ARBA" id="ARBA00007922"/>
    </source>
</evidence>
<dbReference type="PANTHER" id="PTHR15938:SF0">
    <property type="entry name" value="HOMOLOGOUS-PAIRING PROTEIN 2 HOMOLOG"/>
    <property type="match status" value="1"/>
</dbReference>
<keyword evidence="8" id="KW-1185">Reference proteome</keyword>